<feature type="transmembrane region" description="Helical" evidence="1">
    <location>
        <begin position="72"/>
        <end position="89"/>
    </location>
</feature>
<dbReference type="EMBL" id="CP006650">
    <property type="protein sequence ID" value="AGT07194.1"/>
    <property type="molecule type" value="Genomic_DNA"/>
</dbReference>
<evidence type="ECO:0000256" key="1">
    <source>
        <dbReference type="SAM" id="Phobius"/>
    </source>
</evidence>
<proteinExistence type="predicted"/>
<dbReference type="PATRIC" id="fig|1367847.3.peg.18"/>
<dbReference type="InterPro" id="IPR007401">
    <property type="entry name" value="DUF454"/>
</dbReference>
<dbReference type="STRING" id="1367847.JCM7686_0083"/>
<dbReference type="OrthoDB" id="9816293at2"/>
<organism evidence="2 3">
    <name type="scientific">Paracoccus aminophilus JCM 7686</name>
    <dbReference type="NCBI Taxonomy" id="1367847"/>
    <lineage>
        <taxon>Bacteria</taxon>
        <taxon>Pseudomonadati</taxon>
        <taxon>Pseudomonadota</taxon>
        <taxon>Alphaproteobacteria</taxon>
        <taxon>Rhodobacterales</taxon>
        <taxon>Paracoccaceae</taxon>
        <taxon>Paracoccus</taxon>
    </lineage>
</organism>
<dbReference type="RefSeq" id="WP_020948834.1">
    <property type="nucleotide sequence ID" value="NC_022041.1"/>
</dbReference>
<keyword evidence="1" id="KW-0472">Membrane</keyword>
<keyword evidence="3" id="KW-1185">Reference proteome</keyword>
<gene>
    <name evidence="2" type="ORF">JCM7686_0083</name>
</gene>
<dbReference type="Proteomes" id="UP000015480">
    <property type="component" value="Chromosome"/>
</dbReference>
<reference evidence="2 3" key="1">
    <citation type="journal article" date="2014" name="BMC Genomics">
        <title>Architecture and functions of a multipartite genome of the methylotrophic bacterium Paracoccus aminophilus JCM 7686, containing primary and secondary chromids.</title>
        <authorList>
            <person name="Dziewit L."/>
            <person name="Czarnecki J."/>
            <person name="Wibberg D."/>
            <person name="Radlinska M."/>
            <person name="Mrozek P."/>
            <person name="Szymczak M."/>
            <person name="Schluter A."/>
            <person name="Puhler A."/>
            <person name="Bartosik D."/>
        </authorList>
    </citation>
    <scope>NUCLEOTIDE SEQUENCE [LARGE SCALE GENOMIC DNA]</scope>
    <source>
        <strain evidence="2">JCM 7686</strain>
    </source>
</reference>
<dbReference type="HOGENOM" id="CLU_113299_0_1_5"/>
<dbReference type="PANTHER" id="PTHR35813">
    <property type="entry name" value="INNER MEMBRANE PROTEIN YBAN"/>
    <property type="match status" value="1"/>
</dbReference>
<protein>
    <recommendedName>
        <fullName evidence="4">DUF454 domain-containing protein</fullName>
    </recommendedName>
</protein>
<dbReference type="Pfam" id="PF04304">
    <property type="entry name" value="DUF454"/>
    <property type="match status" value="1"/>
</dbReference>
<keyword evidence="1" id="KW-1133">Transmembrane helix</keyword>
<accession>S5XJ38</accession>
<evidence type="ECO:0000313" key="2">
    <source>
        <dbReference type="EMBL" id="AGT07194.1"/>
    </source>
</evidence>
<evidence type="ECO:0000313" key="3">
    <source>
        <dbReference type="Proteomes" id="UP000015480"/>
    </source>
</evidence>
<dbReference type="AlphaFoldDB" id="S5XJ38"/>
<feature type="transmembrane region" description="Helical" evidence="1">
    <location>
        <begin position="12"/>
        <end position="38"/>
    </location>
</feature>
<dbReference type="PANTHER" id="PTHR35813:SF1">
    <property type="entry name" value="INNER MEMBRANE PROTEIN YBAN"/>
    <property type="match status" value="1"/>
</dbReference>
<keyword evidence="1" id="KW-0812">Transmembrane</keyword>
<name>S5XJ38_PARAH</name>
<evidence type="ECO:0008006" key="4">
    <source>
        <dbReference type="Google" id="ProtNLM"/>
    </source>
</evidence>
<feature type="transmembrane region" description="Helical" evidence="1">
    <location>
        <begin position="95"/>
        <end position="113"/>
    </location>
</feature>
<dbReference type="KEGG" id="pami:JCM7686_0083"/>
<sequence length="121" mass="13335">MRIVYLGMGWLGVILGAIGALLPVIPTVPFLIVAVWAFSRSSPELRDRILNHPTLGPPIRAWRDDGTIKRRVKYFATAAMIMGLGWSIFLDLPLYVIIPQGLICTAIALFIVTRPEPAAKP</sequence>
<dbReference type="eggNOG" id="COG2832">
    <property type="taxonomic scope" value="Bacteria"/>
</dbReference>
<dbReference type="GO" id="GO:0005886">
    <property type="term" value="C:plasma membrane"/>
    <property type="evidence" value="ECO:0007669"/>
    <property type="project" value="TreeGrafter"/>
</dbReference>
<dbReference type="PIRSF" id="PIRSF016789">
    <property type="entry name" value="DUF454"/>
    <property type="match status" value="1"/>
</dbReference>